<gene>
    <name evidence="1" type="ORF">GCM10010412_009810</name>
</gene>
<dbReference type="Pfam" id="PF20328">
    <property type="entry name" value="DUF6623"/>
    <property type="match status" value="1"/>
</dbReference>
<evidence type="ECO:0000313" key="1">
    <source>
        <dbReference type="EMBL" id="GAA2646811.1"/>
    </source>
</evidence>
<dbReference type="Proteomes" id="UP001501666">
    <property type="component" value="Unassembled WGS sequence"/>
</dbReference>
<proteinExistence type="predicted"/>
<protein>
    <submittedName>
        <fullName evidence="1">Uncharacterized protein</fullName>
    </submittedName>
</protein>
<evidence type="ECO:0000313" key="2">
    <source>
        <dbReference type="Proteomes" id="UP001501666"/>
    </source>
</evidence>
<sequence length="152" mass="16805">MVMAEKLYASWASGYTAFPETANLRTLRQGFGVTFTIPPGRSEWIHLPVPTPVIVENDRATLEKLMVLFHARQNSAIAELHVFDGPRRINTFKEMRKQGDHSQGVDSVNSFSVRQANIAFGIGATLLVVNLSASSDSEFFISGFGGDFFHNV</sequence>
<dbReference type="EMBL" id="BAAATE010000002">
    <property type="protein sequence ID" value="GAA2646811.1"/>
    <property type="molecule type" value="Genomic_DNA"/>
</dbReference>
<keyword evidence="2" id="KW-1185">Reference proteome</keyword>
<reference evidence="1 2" key="1">
    <citation type="journal article" date="2019" name="Int. J. Syst. Evol. Microbiol.">
        <title>The Global Catalogue of Microorganisms (GCM) 10K type strain sequencing project: providing services to taxonomists for standard genome sequencing and annotation.</title>
        <authorList>
            <consortium name="The Broad Institute Genomics Platform"/>
            <consortium name="The Broad Institute Genome Sequencing Center for Infectious Disease"/>
            <person name="Wu L."/>
            <person name="Ma J."/>
        </authorList>
    </citation>
    <scope>NUCLEOTIDE SEQUENCE [LARGE SCALE GENOMIC DNA]</scope>
    <source>
        <strain evidence="1 2">JCM 6835</strain>
    </source>
</reference>
<name>A0ABN3R935_9ACTN</name>
<comment type="caution">
    <text evidence="1">The sequence shown here is derived from an EMBL/GenBank/DDBJ whole genome shotgun (WGS) entry which is preliminary data.</text>
</comment>
<organism evidence="1 2">
    <name type="scientific">Nonomuraea recticatena</name>
    <dbReference type="NCBI Taxonomy" id="46178"/>
    <lineage>
        <taxon>Bacteria</taxon>
        <taxon>Bacillati</taxon>
        <taxon>Actinomycetota</taxon>
        <taxon>Actinomycetes</taxon>
        <taxon>Streptosporangiales</taxon>
        <taxon>Streptosporangiaceae</taxon>
        <taxon>Nonomuraea</taxon>
    </lineage>
</organism>
<accession>A0ABN3R935</accession>
<dbReference type="InterPro" id="IPR046731">
    <property type="entry name" value="DUF6623"/>
</dbReference>